<name>A0ACC0U7J3_9AGAM</name>
<comment type="caution">
    <text evidence="1">The sequence shown here is derived from an EMBL/GenBank/DDBJ whole genome shotgun (WGS) entry which is preliminary data.</text>
</comment>
<reference evidence="1" key="1">
    <citation type="submission" date="2021-03" db="EMBL/GenBank/DDBJ databases">
        <title>Evolutionary priming and transition to the ectomycorrhizal habit in an iconic lineage of mushroom-forming fungi: is preadaptation a requirement?</title>
        <authorList>
            <consortium name="DOE Joint Genome Institute"/>
            <person name="Looney B.P."/>
            <person name="Miyauchi S."/>
            <person name="Morin E."/>
            <person name="Drula E."/>
            <person name="Courty P.E."/>
            <person name="Chicoki N."/>
            <person name="Fauchery L."/>
            <person name="Kohler A."/>
            <person name="Kuo A."/>
            <person name="LaButti K."/>
            <person name="Pangilinan J."/>
            <person name="Lipzen A."/>
            <person name="Riley R."/>
            <person name="Andreopoulos W."/>
            <person name="He G."/>
            <person name="Johnson J."/>
            <person name="Barry K.W."/>
            <person name="Grigoriev I.V."/>
            <person name="Nagy L."/>
            <person name="Hibbett D."/>
            <person name="Henrissat B."/>
            <person name="Matheny P.B."/>
            <person name="Labbe J."/>
            <person name="Martin A.F."/>
        </authorList>
    </citation>
    <scope>NUCLEOTIDE SEQUENCE</scope>
    <source>
        <strain evidence="1">BPL698</strain>
    </source>
</reference>
<dbReference type="EMBL" id="JAGFNK010000141">
    <property type="protein sequence ID" value="KAI9507072.1"/>
    <property type="molecule type" value="Genomic_DNA"/>
</dbReference>
<evidence type="ECO:0000313" key="2">
    <source>
        <dbReference type="Proteomes" id="UP001207468"/>
    </source>
</evidence>
<sequence length="100" mass="11131">MTVVFATALTFGGIHCTGWSFAFPSSTERILWRVASVYITAAPALFIMIASMADDTMFNMFLSSYILGRLVLLVLPFLSLRSLPTAAYHVVHWTLHIPHV</sequence>
<organism evidence="1 2">
    <name type="scientific">Russula earlei</name>
    <dbReference type="NCBI Taxonomy" id="71964"/>
    <lineage>
        <taxon>Eukaryota</taxon>
        <taxon>Fungi</taxon>
        <taxon>Dikarya</taxon>
        <taxon>Basidiomycota</taxon>
        <taxon>Agaricomycotina</taxon>
        <taxon>Agaricomycetes</taxon>
        <taxon>Russulales</taxon>
        <taxon>Russulaceae</taxon>
        <taxon>Russula</taxon>
    </lineage>
</organism>
<dbReference type="Proteomes" id="UP001207468">
    <property type="component" value="Unassembled WGS sequence"/>
</dbReference>
<accession>A0ACC0U7J3</accession>
<gene>
    <name evidence="1" type="ORF">F5148DRAFT_1208326</name>
</gene>
<evidence type="ECO:0000313" key="1">
    <source>
        <dbReference type="EMBL" id="KAI9507072.1"/>
    </source>
</evidence>
<protein>
    <submittedName>
        <fullName evidence="1">Uncharacterized protein</fullName>
    </submittedName>
</protein>
<keyword evidence="2" id="KW-1185">Reference proteome</keyword>
<proteinExistence type="predicted"/>